<evidence type="ECO:0000313" key="18">
    <source>
        <dbReference type="EMBL" id="CAH0555706.1"/>
    </source>
</evidence>
<dbReference type="Gene3D" id="2.130.10.130">
    <property type="entry name" value="Integrin alpha, N-terminal"/>
    <property type="match status" value="1"/>
</dbReference>
<feature type="repeat" description="FG-GAP" evidence="12">
    <location>
        <begin position="302"/>
        <end position="366"/>
    </location>
</feature>
<dbReference type="PANTHER" id="PTHR23220">
    <property type="entry name" value="INTEGRIN ALPHA"/>
    <property type="match status" value="1"/>
</dbReference>
<feature type="chain" id="PRO_5040533382" description="Integrin alpha-PS2" evidence="13">
    <location>
        <begin position="24"/>
        <end position="1626"/>
    </location>
</feature>
<keyword evidence="19" id="KW-1185">Reference proteome</keyword>
<dbReference type="Gene3D" id="2.60.40.1530">
    <property type="entry name" value="ntegrin, alpha v. Chain A, domain 4"/>
    <property type="match status" value="2"/>
</dbReference>
<feature type="compositionally biased region" description="Low complexity" evidence="14">
    <location>
        <begin position="1137"/>
        <end position="1147"/>
    </location>
</feature>
<dbReference type="Pfam" id="PF08441">
    <property type="entry name" value="Integrin_A_Ig_1"/>
    <property type="match status" value="1"/>
</dbReference>
<dbReference type="GO" id="GO:0007157">
    <property type="term" value="P:heterophilic cell-cell adhesion via plasma membrane cell adhesion molecules"/>
    <property type="evidence" value="ECO:0007669"/>
    <property type="project" value="UniProtKB-ARBA"/>
</dbReference>
<dbReference type="PROSITE" id="PS51470">
    <property type="entry name" value="FG_GAP"/>
    <property type="match status" value="5"/>
</dbReference>
<dbReference type="Pfam" id="PF20805">
    <property type="entry name" value="Integrin_A_Ig_2"/>
    <property type="match status" value="1"/>
</dbReference>
<feature type="compositionally biased region" description="Low complexity" evidence="14">
    <location>
        <begin position="1267"/>
        <end position="1276"/>
    </location>
</feature>
<dbReference type="InterPro" id="IPR013519">
    <property type="entry name" value="Int_alpha_beta-p"/>
</dbReference>
<feature type="repeat" description="FG-GAP" evidence="12">
    <location>
        <begin position="170"/>
        <end position="223"/>
    </location>
</feature>
<keyword evidence="4 13" id="KW-0732">Signal</keyword>
<keyword evidence="10 13" id="KW-0675">Receptor</keyword>
<dbReference type="GO" id="GO:0033627">
    <property type="term" value="P:cell adhesion mediated by integrin"/>
    <property type="evidence" value="ECO:0007669"/>
    <property type="project" value="TreeGrafter"/>
</dbReference>
<dbReference type="InterPro" id="IPR018184">
    <property type="entry name" value="Integrin_alpha_C_CS"/>
</dbReference>
<protein>
    <recommendedName>
        <fullName evidence="20">Integrin alpha-PS2</fullName>
    </recommendedName>
</protein>
<dbReference type="PROSITE" id="PS00242">
    <property type="entry name" value="INTEGRIN_ALPHA"/>
    <property type="match status" value="1"/>
</dbReference>
<evidence type="ECO:0000256" key="11">
    <source>
        <dbReference type="ARBA" id="ARBA00023180"/>
    </source>
</evidence>
<dbReference type="Gene3D" id="1.20.5.930">
    <property type="entry name" value="Bicelle-embedded integrin alpha(iib) transmembrane segment"/>
    <property type="match status" value="1"/>
</dbReference>
<dbReference type="GO" id="GO:0008305">
    <property type="term" value="C:integrin complex"/>
    <property type="evidence" value="ECO:0007669"/>
    <property type="project" value="InterPro"/>
</dbReference>
<feature type="compositionally biased region" description="Basic and acidic residues" evidence="14">
    <location>
        <begin position="1278"/>
        <end position="1289"/>
    </location>
</feature>
<dbReference type="InterPro" id="IPR032695">
    <property type="entry name" value="Integrin_dom_sf"/>
</dbReference>
<feature type="domain" description="Integrin alpha second immunoglobulin-like" evidence="16">
    <location>
        <begin position="642"/>
        <end position="776"/>
    </location>
</feature>
<dbReference type="InterPro" id="IPR013517">
    <property type="entry name" value="FG-GAP"/>
</dbReference>
<feature type="domain" description="Integrin alpha third immunoglobulin-like" evidence="17">
    <location>
        <begin position="786"/>
        <end position="884"/>
    </location>
</feature>
<comment type="subcellular location">
    <subcellularLocation>
        <location evidence="1 13">Membrane</location>
        <topology evidence="1 13">Single-pass type I membrane protein</topology>
    </subcellularLocation>
</comment>
<evidence type="ECO:0008006" key="20">
    <source>
        <dbReference type="Google" id="ProtNLM"/>
    </source>
</evidence>
<gene>
    <name evidence="18" type="ORF">MELIAE_LOCUS6995</name>
</gene>
<feature type="region of interest" description="Disordered" evidence="14">
    <location>
        <begin position="1606"/>
        <end position="1626"/>
    </location>
</feature>
<dbReference type="Proteomes" id="UP001154078">
    <property type="component" value="Chromosome 4"/>
</dbReference>
<evidence type="ECO:0000256" key="6">
    <source>
        <dbReference type="ARBA" id="ARBA00022889"/>
    </source>
</evidence>
<feature type="repeat" description="FG-GAP" evidence="12">
    <location>
        <begin position="431"/>
        <end position="495"/>
    </location>
</feature>
<dbReference type="InterPro" id="IPR013649">
    <property type="entry name" value="Integrin_alpha_Ig-like_1"/>
</dbReference>
<evidence type="ECO:0000256" key="7">
    <source>
        <dbReference type="ARBA" id="ARBA00022989"/>
    </source>
</evidence>
<evidence type="ECO:0000259" key="17">
    <source>
        <dbReference type="Pfam" id="PF20806"/>
    </source>
</evidence>
<feature type="signal peptide" evidence="13">
    <location>
        <begin position="1"/>
        <end position="23"/>
    </location>
</feature>
<feature type="compositionally biased region" description="Polar residues" evidence="14">
    <location>
        <begin position="1042"/>
        <end position="1059"/>
    </location>
</feature>
<dbReference type="PRINTS" id="PR01185">
    <property type="entry name" value="INTEGRINA"/>
</dbReference>
<feature type="transmembrane region" description="Helical" evidence="13">
    <location>
        <begin position="1571"/>
        <end position="1595"/>
    </location>
</feature>
<organism evidence="18 19">
    <name type="scientific">Brassicogethes aeneus</name>
    <name type="common">Rape pollen beetle</name>
    <name type="synonym">Meligethes aeneus</name>
    <dbReference type="NCBI Taxonomy" id="1431903"/>
    <lineage>
        <taxon>Eukaryota</taxon>
        <taxon>Metazoa</taxon>
        <taxon>Ecdysozoa</taxon>
        <taxon>Arthropoda</taxon>
        <taxon>Hexapoda</taxon>
        <taxon>Insecta</taxon>
        <taxon>Pterygota</taxon>
        <taxon>Neoptera</taxon>
        <taxon>Endopterygota</taxon>
        <taxon>Coleoptera</taxon>
        <taxon>Polyphaga</taxon>
        <taxon>Cucujiformia</taxon>
        <taxon>Nitidulidae</taxon>
        <taxon>Meligethinae</taxon>
        <taxon>Brassicogethes</taxon>
    </lineage>
</organism>
<feature type="domain" description="Integrin alpha third immunoglobulin-like" evidence="17">
    <location>
        <begin position="1477"/>
        <end position="1559"/>
    </location>
</feature>
<dbReference type="GO" id="GO:0048513">
    <property type="term" value="P:animal organ development"/>
    <property type="evidence" value="ECO:0007669"/>
    <property type="project" value="UniProtKB-ARBA"/>
</dbReference>
<evidence type="ECO:0000256" key="8">
    <source>
        <dbReference type="ARBA" id="ARBA00023037"/>
    </source>
</evidence>
<accession>A0A9P0B520</accession>
<feature type="compositionally biased region" description="Basic and acidic residues" evidence="14">
    <location>
        <begin position="1164"/>
        <end position="1173"/>
    </location>
</feature>
<dbReference type="Pfam" id="PF01839">
    <property type="entry name" value="FG-GAP"/>
    <property type="match status" value="2"/>
</dbReference>
<keyword evidence="9 13" id="KW-0472">Membrane</keyword>
<evidence type="ECO:0000259" key="16">
    <source>
        <dbReference type="Pfam" id="PF20805"/>
    </source>
</evidence>
<dbReference type="OrthoDB" id="5317514at2759"/>
<dbReference type="InterPro" id="IPR028994">
    <property type="entry name" value="Integrin_alpha_N"/>
</dbReference>
<comment type="similarity">
    <text evidence="2 13">Belongs to the integrin alpha chain family.</text>
</comment>
<name>A0A9P0B520_BRAAE</name>
<keyword evidence="11" id="KW-0325">Glycoprotein</keyword>
<feature type="region of interest" description="Disordered" evidence="14">
    <location>
        <begin position="1042"/>
        <end position="1328"/>
    </location>
</feature>
<dbReference type="Pfam" id="PF20806">
    <property type="entry name" value="Integrin_A_Ig_3"/>
    <property type="match status" value="2"/>
</dbReference>
<dbReference type="SUPFAM" id="SSF69318">
    <property type="entry name" value="Integrin alpha N-terminal domain"/>
    <property type="match status" value="1"/>
</dbReference>
<dbReference type="GO" id="GO:0007160">
    <property type="term" value="P:cell-matrix adhesion"/>
    <property type="evidence" value="ECO:0007669"/>
    <property type="project" value="TreeGrafter"/>
</dbReference>
<keyword evidence="5" id="KW-0677">Repeat</keyword>
<keyword evidence="8 13" id="KW-0401">Integrin</keyword>
<proteinExistence type="inferred from homology"/>
<evidence type="ECO:0000256" key="1">
    <source>
        <dbReference type="ARBA" id="ARBA00004479"/>
    </source>
</evidence>
<feature type="compositionally biased region" description="Polar residues" evidence="14">
    <location>
        <begin position="1084"/>
        <end position="1130"/>
    </location>
</feature>
<feature type="compositionally biased region" description="Basic and acidic residues" evidence="14">
    <location>
        <begin position="1300"/>
        <end position="1311"/>
    </location>
</feature>
<keyword evidence="7 13" id="KW-1133">Transmembrane helix</keyword>
<evidence type="ECO:0000256" key="3">
    <source>
        <dbReference type="ARBA" id="ARBA00022692"/>
    </source>
</evidence>
<dbReference type="InterPro" id="IPR048285">
    <property type="entry name" value="Integrin_alpha_Ig-like_2"/>
</dbReference>
<dbReference type="SMART" id="SM00191">
    <property type="entry name" value="Int_alpha"/>
    <property type="match status" value="5"/>
</dbReference>
<sequence>MCRYCLMSFIVCLVLANVCLVRSFNLETSNYALFRAPSDNSMFGFTVAIHKERSTPWVLVGAPEQQSVFQRDVERGGAVFKCRSDADNMCEEIPFDQTGNRLMGQQQIDNKTGQWFGATLSASGRTDGPIVACAPRYMWFTKDLNRKDPVGTCYVSNGDFRTFEEYSPCRTIHWGYHRQGSCQAGFSAAINNVGDRLYVGAPGSYYWQGQMYSVDANARFNFTPGVFQETYGAKGSVYQQSLETRPAVFSTNEGQAKDDDSYMGYSTITGDFQDTGEQGIVVGMPRGAELHGRVLFFTWNLTNYKNISSNKIGSYFGYSLAAADVDGDKKLDLIVGAPMHTEPNNEGKYDVGRVYIFYHASDRYGTFNAVDNLDGFNSKSRFGLSLSTLGDLNQDGYDDFAVGAPYDGLNGRGAVYIYYGSSEGVLLKYGQVIYAEDLKATYPVNTFGFSVTGGMDMNGDDYPDMAVGAYLSDTAFFFRSRPVVRVEAYVKFLTPNNLIDINHKDCRLSNGQQGTCTSIDFCVKYSGKGIPDQIYLNLQYILDSKKIANPRMAFLDYDTNTYNDTMVLQKDRPESCNTKRVYVKSDIRDKLTPLEAEVKYFMSDRYTSTQNEQRDPRSHLYPILDLNLPPSRKDSISIQKNCGPDKICIPDLHIDVTSNVEKYLLGSNTNLEFDVIVSNYGEDAFETTFDLQYPEGIYYKKIENKPLGNILCSPLENRTIQCQIGNPLPSSKIANFRMLFQPFHKEGMNPSYDFKMFVNSTNPEESRTLGDNHKNISIDIWIDSTLELTGVSYPQIVQYNASRYIAEEIKRESDIGPQVIHVYNLRNKGPATIQEAEVFISWPYQTLGDEDFLYLLDQPATIGDIKCERVLEANYKNYELDFHTKSIWERLEIDTNSNEFTSSGFTSGSISKGHSSSGGAHTDVTIEQGSGIRGTVGGGKVYKNQGKVDAEISGSGDGSLVHQRRQNITYTFQKPVDVNLGTEHVKTYWNRTYVNGVPYIMYTNVTTVRDAQGNIVNQYTRTNTVEDFGTYDKTYNPKVIYSSSGNAEQGSRQGASFNQGRVGASESRFNQGGSSGSGFNRGSVQSGTSENRYNQGSVQSGASESRFNQGSVQSGASESRFNQGSVQSGASERRFNQGSVQSGSSQSRFNQGGGSFRGGSPDGELVHERHEDSYFGSGSRQGGRGQGGRTQYHIEGSAGGRDGSYEEHHETSYESRGGSSSQGSRHGGNYASDARHQGGRTQNAGGGQFKYEESSSGSGAFRGGSQSGSRAQGGASYDSERRAYEESQRRGGSASASASYDERRAYEESQRRAQQGGSRVGGTYGGQTIEDNVIQHGSSHGGRTGGKARGGYIDANGEYHSFATKNASYSAESSGQGSQSLGDFNIHSGKNFAEDAALGHGFTFNTLNVGGIQGHTEAARRNQGNDGNVKHTWHMEETIERSGEIPPTYFETVGRDNVPTDKPNLNNLHRGRRQASMIEDLIKCNSTRCVYIKCNVGTLEKEKEVSIALRSRINMRVLRELKSQTLKFSSMMVGRISKLPYIGRPREQPLHNHEIFTEVPAQESEIKPHVIPLWVVILSAVGGTLALLLIIYILYKCGFFKRNRPPTAPERQPLNRNGYNPGDEAL</sequence>
<dbReference type="GO" id="GO:0009897">
    <property type="term" value="C:external side of plasma membrane"/>
    <property type="evidence" value="ECO:0007669"/>
    <property type="project" value="TreeGrafter"/>
</dbReference>
<feature type="compositionally biased region" description="Gly residues" evidence="14">
    <location>
        <begin position="1151"/>
        <end position="1161"/>
    </location>
</feature>
<dbReference type="Pfam" id="PF00357">
    <property type="entry name" value="Integrin_alpha"/>
    <property type="match status" value="1"/>
</dbReference>
<feature type="compositionally biased region" description="Low complexity" evidence="14">
    <location>
        <begin position="1214"/>
        <end position="1228"/>
    </location>
</feature>
<keyword evidence="3 13" id="KW-0812">Transmembrane</keyword>
<evidence type="ECO:0000256" key="9">
    <source>
        <dbReference type="ARBA" id="ARBA00023136"/>
    </source>
</evidence>
<reference evidence="18" key="1">
    <citation type="submission" date="2021-12" db="EMBL/GenBank/DDBJ databases">
        <authorList>
            <person name="King R."/>
        </authorList>
    </citation>
    <scope>NUCLEOTIDE SEQUENCE</scope>
</reference>
<dbReference type="PANTHER" id="PTHR23220:SF133">
    <property type="entry name" value="INTEGRIN ALPHA-PS2"/>
    <property type="match status" value="1"/>
</dbReference>
<evidence type="ECO:0000256" key="4">
    <source>
        <dbReference type="ARBA" id="ARBA00022729"/>
    </source>
</evidence>
<dbReference type="Gene3D" id="2.60.40.1510">
    <property type="entry name" value="ntegrin, alpha v. Chain A, domain 3"/>
    <property type="match status" value="1"/>
</dbReference>
<dbReference type="SUPFAM" id="SSF69179">
    <property type="entry name" value="Integrin domains"/>
    <property type="match status" value="3"/>
</dbReference>
<feature type="compositionally biased region" description="Basic and acidic residues" evidence="14">
    <location>
        <begin position="1203"/>
        <end position="1213"/>
    </location>
</feature>
<dbReference type="EMBL" id="OV121135">
    <property type="protein sequence ID" value="CAH0555706.1"/>
    <property type="molecule type" value="Genomic_DNA"/>
</dbReference>
<feature type="compositionally biased region" description="Low complexity" evidence="14">
    <location>
        <begin position="1067"/>
        <end position="1083"/>
    </location>
</feature>
<evidence type="ECO:0000256" key="5">
    <source>
        <dbReference type="ARBA" id="ARBA00022737"/>
    </source>
</evidence>
<dbReference type="GO" id="GO:0007229">
    <property type="term" value="P:integrin-mediated signaling pathway"/>
    <property type="evidence" value="ECO:0007669"/>
    <property type="project" value="UniProtKB-KW"/>
</dbReference>
<keyword evidence="6 13" id="KW-0130">Cell adhesion</keyword>
<feature type="repeat" description="FG-GAP" evidence="12">
    <location>
        <begin position="100"/>
        <end position="165"/>
    </location>
</feature>
<feature type="domain" description="Integrin alpha first immunoglubulin-like" evidence="15">
    <location>
        <begin position="480"/>
        <end position="641"/>
    </location>
</feature>
<dbReference type="GO" id="GO:0005178">
    <property type="term" value="F:integrin binding"/>
    <property type="evidence" value="ECO:0007669"/>
    <property type="project" value="TreeGrafter"/>
</dbReference>
<feature type="repeat" description="FG-GAP" evidence="12">
    <location>
        <begin position="368"/>
        <end position="427"/>
    </location>
</feature>
<evidence type="ECO:0000256" key="13">
    <source>
        <dbReference type="RuleBase" id="RU003762"/>
    </source>
</evidence>
<dbReference type="Gene3D" id="2.60.40.1460">
    <property type="entry name" value="Integrin domains. Chain A, domain 2"/>
    <property type="match status" value="1"/>
</dbReference>
<dbReference type="InterPro" id="IPR000413">
    <property type="entry name" value="Integrin_alpha"/>
</dbReference>
<evidence type="ECO:0000313" key="19">
    <source>
        <dbReference type="Proteomes" id="UP001154078"/>
    </source>
</evidence>
<evidence type="ECO:0000256" key="10">
    <source>
        <dbReference type="ARBA" id="ARBA00023170"/>
    </source>
</evidence>
<dbReference type="InterPro" id="IPR048286">
    <property type="entry name" value="Integrin_alpha_Ig-like_3"/>
</dbReference>
<evidence type="ECO:0000256" key="2">
    <source>
        <dbReference type="ARBA" id="ARBA00008054"/>
    </source>
</evidence>
<evidence type="ECO:0000259" key="15">
    <source>
        <dbReference type="Pfam" id="PF08441"/>
    </source>
</evidence>
<feature type="compositionally biased region" description="Gly residues" evidence="14">
    <location>
        <begin position="1179"/>
        <end position="1188"/>
    </location>
</feature>
<evidence type="ECO:0000256" key="12">
    <source>
        <dbReference type="PROSITE-ProRule" id="PRU00803"/>
    </source>
</evidence>
<evidence type="ECO:0000256" key="14">
    <source>
        <dbReference type="SAM" id="MobiDB-lite"/>
    </source>
</evidence>